<dbReference type="PANTHER" id="PTHR46992:SF1">
    <property type="entry name" value="GYF DOMAIN-CONTAINING PROTEIN"/>
    <property type="match status" value="1"/>
</dbReference>
<feature type="compositionally biased region" description="Basic and acidic residues" evidence="1">
    <location>
        <begin position="20"/>
        <end position="35"/>
    </location>
</feature>
<evidence type="ECO:0000256" key="1">
    <source>
        <dbReference type="SAM" id="MobiDB-lite"/>
    </source>
</evidence>
<feature type="compositionally biased region" description="Polar residues" evidence="1">
    <location>
        <begin position="48"/>
        <end position="58"/>
    </location>
</feature>
<dbReference type="Gene3D" id="3.30.1490.40">
    <property type="match status" value="1"/>
</dbReference>
<name>A0A2Z6MW26_TRISU</name>
<feature type="compositionally biased region" description="Polar residues" evidence="1">
    <location>
        <begin position="1373"/>
        <end position="1400"/>
    </location>
</feature>
<protein>
    <recommendedName>
        <fullName evidence="2">GYF domain-containing protein</fullName>
    </recommendedName>
</protein>
<feature type="domain" description="GYF" evidence="2">
    <location>
        <begin position="551"/>
        <end position="602"/>
    </location>
</feature>
<feature type="region of interest" description="Disordered" evidence="1">
    <location>
        <begin position="649"/>
        <end position="672"/>
    </location>
</feature>
<evidence type="ECO:0000313" key="4">
    <source>
        <dbReference type="Proteomes" id="UP000242715"/>
    </source>
</evidence>
<dbReference type="OrthoDB" id="6415790at2759"/>
<dbReference type="InterPro" id="IPR003169">
    <property type="entry name" value="GYF"/>
</dbReference>
<dbReference type="EMBL" id="DF973265">
    <property type="protein sequence ID" value="GAU23199.1"/>
    <property type="molecule type" value="Genomic_DNA"/>
</dbReference>
<reference evidence="4" key="1">
    <citation type="journal article" date="2017" name="Front. Plant Sci.">
        <title>Climate Clever Clovers: New Paradigm to Reduce the Environmental Footprint of Ruminants by Breeding Low Methanogenic Forages Utilizing Haplotype Variation.</title>
        <authorList>
            <person name="Kaur P."/>
            <person name="Appels R."/>
            <person name="Bayer P.E."/>
            <person name="Keeble-Gagnere G."/>
            <person name="Wang J."/>
            <person name="Hirakawa H."/>
            <person name="Shirasawa K."/>
            <person name="Vercoe P."/>
            <person name="Stefanova K."/>
            <person name="Durmic Z."/>
            <person name="Nichols P."/>
            <person name="Revell C."/>
            <person name="Isobe S.N."/>
            <person name="Edwards D."/>
            <person name="Erskine W."/>
        </authorList>
    </citation>
    <scope>NUCLEOTIDE SEQUENCE [LARGE SCALE GENOMIC DNA]</scope>
    <source>
        <strain evidence="4">cv. Daliak</strain>
    </source>
</reference>
<dbReference type="SMART" id="SM00444">
    <property type="entry name" value="GYF"/>
    <property type="match status" value="1"/>
</dbReference>
<dbReference type="SUPFAM" id="SSF55277">
    <property type="entry name" value="GYF domain"/>
    <property type="match status" value="1"/>
</dbReference>
<accession>A0A2Z6MW26</accession>
<feature type="compositionally biased region" description="Basic and acidic residues" evidence="1">
    <location>
        <begin position="207"/>
        <end position="217"/>
    </location>
</feature>
<feature type="compositionally biased region" description="Basic and acidic residues" evidence="1">
    <location>
        <begin position="85"/>
        <end position="120"/>
    </location>
</feature>
<feature type="region of interest" description="Disordered" evidence="1">
    <location>
        <begin position="1455"/>
        <end position="1511"/>
    </location>
</feature>
<feature type="region of interest" description="Disordered" evidence="1">
    <location>
        <begin position="47"/>
        <end position="228"/>
    </location>
</feature>
<sequence>MAMNDGKMNLPDDLFSSKLSDSHSSLKDEASGGHGEKGIAALLDVSKEQLSSDSSIPLSPQWLYSKPVDAKPTANPAGVNSNDPILKDNWRLEGSMDKKDWRKTAPDDINRKWREEEREPSLPGRRDRRKEDRRVENTSTSENRPMPADRWNDSRGSGHDSRRENKWSSRWGPEEKEKDSRSEKRNDVEKEDGHTEKQSTGASNRAVSDRDTDSRDKWRPRHRLEAQSAGVATYRAAPGFGLEKGRTESSIVRFSPGRGRANFNGNLQIGKPPIGSSGGSVLLDNNKNILGKASLGADSYCYPRGKLLDIYRKQKIDPTFESMPSEVEHTSPITQIDSVEPLAFVAPAAEEEAVLTDIWKGKVTSSEVSGYSGRGTDGGSIDDISGSGVALSEGKQPSIGSGGNVISGNEILNQSDEIFIGSASTAGGSLTNAAGEVAKFQEGKQKHVPTIGMHWKDESSGSSFREGIIPRNKVAESEAFAYHQGQLSPFEEHANQDAIKSMTSEISKILPDDSRSLFDFSSLRLNPGINQHDLKINEKIYPSESVNAPEELSLCYLDPQGMIQGPFLGIDIILWFEQGFFGIDLPVRLSDAPEGSPFQELGDIMPQLKVNTGLGSDSNMVIQSESSDAIGRNLKIDVNTFDYNGSSFGDDQPWSSSRPDATSSVGVPSQTPNQSYHPEIKFSDEQCFNNIVAHDEGITLSKLAGSSNDNPLMRPLDANAPYSHHHIGKPVTNEVIGSDTHNSEADKLHPFGLLMSELRDGSHLRRAQSSNSSLRLGDQGHFTDPLIDRDGPFSDQSSMGGMVSQSSFRDTWTDEYGINRPLNPNQRVGSLEDHNNSGIQQMMQNPGSDFERLFELQAQRQLEIQQQQDMHHQQQLLQQLKLQPHQQSQVQQLLLEQLMHQQISDPNFGQSKHDTTRDNLLDQVQLRRYLHDLQQNPHSLGHLDPSMEQFIHANIGLNAAQGRQADLSWPINETGQLVRNTSNNQLGHSAGFNVSEMHKQQQRLVAQEEQLNFLGRNHLEQNQRGFYDPSSMMFERSSPVSVQGRELLERRRYMHPTDQLGALSSHHNLQSSDDLFGHHSFSGNNGHVDNNWVDPRMQLQHLEAMRQRRELGDNITSADLNISASAGGHEESSGRGFVDLLHQKLGLQSAQSSTVDKWHHPLSSRSHDKSWHVPDASTLIHPFELSPDQQAHLNDPFLERAQSANSNALMHDHLSNIHLNEHYNNLGNTERVPLRSRSGSLLEDQSLLTTNKDALHPNYRIPFQIGKSSMEKDMLELDNNKGHRHDFMGTMSKFVPGMSDLSEQVESTMPSMEMPIAHSRHSSLSSAGGDGGSFGREMGLNSSRGEEVSIDRIPPSTKGFDNAFHKRPHVSRVLSSPDVQSDQPSVPHVSQNHLLNITSNEGRREPSGNLSTTSMADAQAAGKKEARFRSSSFSEGAMSEASFIDMLKKPVLPEADAHPISGAGAESADAGQAGRGGKKKGKKGKQIDPSLLGFKVSSNRIMMGEIQRPDD</sequence>
<keyword evidence="4" id="KW-1185">Reference proteome</keyword>
<feature type="region of interest" description="Disordered" evidence="1">
    <location>
        <begin position="1342"/>
        <end position="1435"/>
    </location>
</feature>
<feature type="compositionally biased region" description="Basic and acidic residues" evidence="1">
    <location>
        <begin position="150"/>
        <end position="197"/>
    </location>
</feature>
<evidence type="ECO:0000259" key="2">
    <source>
        <dbReference type="PROSITE" id="PS50829"/>
    </source>
</evidence>
<dbReference type="Pfam" id="PF02213">
    <property type="entry name" value="GYF"/>
    <property type="match status" value="1"/>
</dbReference>
<organism evidence="3 4">
    <name type="scientific">Trifolium subterraneum</name>
    <name type="common">Subterranean clover</name>
    <dbReference type="NCBI Taxonomy" id="3900"/>
    <lineage>
        <taxon>Eukaryota</taxon>
        <taxon>Viridiplantae</taxon>
        <taxon>Streptophyta</taxon>
        <taxon>Embryophyta</taxon>
        <taxon>Tracheophyta</taxon>
        <taxon>Spermatophyta</taxon>
        <taxon>Magnoliopsida</taxon>
        <taxon>eudicotyledons</taxon>
        <taxon>Gunneridae</taxon>
        <taxon>Pentapetalae</taxon>
        <taxon>rosids</taxon>
        <taxon>fabids</taxon>
        <taxon>Fabales</taxon>
        <taxon>Fabaceae</taxon>
        <taxon>Papilionoideae</taxon>
        <taxon>50 kb inversion clade</taxon>
        <taxon>NPAAA clade</taxon>
        <taxon>Hologalegina</taxon>
        <taxon>IRL clade</taxon>
        <taxon>Trifolieae</taxon>
        <taxon>Trifolium</taxon>
    </lineage>
</organism>
<proteinExistence type="predicted"/>
<feature type="region of interest" description="Disordered" evidence="1">
    <location>
        <begin position="1"/>
        <end position="35"/>
    </location>
</feature>
<dbReference type="PROSITE" id="PS50829">
    <property type="entry name" value="GYF"/>
    <property type="match status" value="1"/>
</dbReference>
<evidence type="ECO:0000313" key="3">
    <source>
        <dbReference type="EMBL" id="GAU23199.1"/>
    </source>
</evidence>
<dbReference type="InterPro" id="IPR035445">
    <property type="entry name" value="GYF-like_dom_sf"/>
</dbReference>
<dbReference type="PANTHER" id="PTHR46992">
    <property type="entry name" value="GYF DOMAIN-CONTAINING PROTEIN"/>
    <property type="match status" value="1"/>
</dbReference>
<dbReference type="Proteomes" id="UP000242715">
    <property type="component" value="Unassembled WGS sequence"/>
</dbReference>
<gene>
    <name evidence="3" type="ORF">TSUD_172270</name>
</gene>